<sequence length="422" mass="42457">MTHTIELAGYQARPQPPRGGPLHLGTRDSYGIERLKLLPGPGWEGLAITVTFHPPGRNRPVRLLVKEDCLVEVPPEATASSSLLYPGRMVFAGLAEGVQRISCDLPYLVADHAPVEGPESQATPSVLEQAVLAAAKSEAAAAESARAAAESREDAAEKAEAAGQSEAAAEKAADSAAASAAEAAQSAANAAESEAAAAESARKAAASEPAGAAGRAEEAAKQAEAARSAAEAAQAEASASAGTAQAAAEEAAQLTGRAENAATSAAESAQTAQEYLSIAARTVVREITVPAEGWFQDETAPLALDVAVAGAEESQIPLLALHPEALAGARDAGLYPVAQTRAGAVRLWAKRAPAAELPATLILLSGGGAGGLPIATANTLGGVMIGENVNVTSDGKISVKDIPVPAAEGVMSEIVARAFSEN</sequence>
<keyword evidence="3" id="KW-1185">Reference proteome</keyword>
<evidence type="ECO:0000313" key="2">
    <source>
        <dbReference type="EMBL" id="GJN65732.1"/>
    </source>
</evidence>
<comment type="caution">
    <text evidence="2">The sequence shown here is derived from an EMBL/GenBank/DDBJ whole genome shotgun (WGS) entry which is preliminary data.</text>
</comment>
<dbReference type="RefSeq" id="WP_238317942.1">
    <property type="nucleotide sequence ID" value="NZ_BQKV01000106.1"/>
</dbReference>
<organism evidence="2 3">
    <name type="scientific">Faecalibacterium gallinarum</name>
    <dbReference type="NCBI Taxonomy" id="2903556"/>
    <lineage>
        <taxon>Bacteria</taxon>
        <taxon>Bacillati</taxon>
        <taxon>Bacillota</taxon>
        <taxon>Clostridia</taxon>
        <taxon>Eubacteriales</taxon>
        <taxon>Oscillospiraceae</taxon>
        <taxon>Faecalibacterium</taxon>
    </lineage>
</organism>
<reference evidence="2" key="1">
    <citation type="journal article" date="2022" name="Int. J. Syst. Evol. Microbiol.">
        <title>Genome-based, phenotypic and chemotaxonomic classification of Faecalibacterium strains: proposal of three novel species Faecalibacterium duncaniae sp. nov., Faecalibacterium hattorii sp. nov. and Faecalibacterium gallinarum sp. nov. .</title>
        <authorList>
            <person name="Sakamoto M."/>
            <person name="Sakurai N."/>
            <person name="Tanno H."/>
            <person name="Iino T."/>
            <person name="Ohkuma M."/>
            <person name="Endo A."/>
        </authorList>
    </citation>
    <scope>NUCLEOTIDE SEQUENCE</scope>
    <source>
        <strain evidence="2">JCM 17207</strain>
    </source>
</reference>
<dbReference type="AlphaFoldDB" id="A0AA37N0B1"/>
<feature type="compositionally biased region" description="Low complexity" evidence="1">
    <location>
        <begin position="222"/>
        <end position="237"/>
    </location>
</feature>
<feature type="region of interest" description="Disordered" evidence="1">
    <location>
        <begin position="144"/>
        <end position="174"/>
    </location>
</feature>
<feature type="compositionally biased region" description="Low complexity" evidence="1">
    <location>
        <begin position="199"/>
        <end position="214"/>
    </location>
</feature>
<proteinExistence type="predicted"/>
<feature type="compositionally biased region" description="Basic and acidic residues" evidence="1">
    <location>
        <begin position="149"/>
        <end position="160"/>
    </location>
</feature>
<protein>
    <submittedName>
        <fullName evidence="2">Uncharacterized protein</fullName>
    </submittedName>
</protein>
<evidence type="ECO:0000256" key="1">
    <source>
        <dbReference type="SAM" id="MobiDB-lite"/>
    </source>
</evidence>
<accession>A0AA37N0B1</accession>
<name>A0AA37N0B1_9FIRM</name>
<feature type="region of interest" description="Disordered" evidence="1">
    <location>
        <begin position="199"/>
        <end position="237"/>
    </location>
</feature>
<dbReference type="EMBL" id="BQKV01000106">
    <property type="protein sequence ID" value="GJN65732.1"/>
    <property type="molecule type" value="Genomic_DNA"/>
</dbReference>
<gene>
    <name evidence="2" type="ORF">JCM17207_23570</name>
</gene>
<dbReference type="Proteomes" id="UP001055185">
    <property type="component" value="Unassembled WGS sequence"/>
</dbReference>
<feature type="region of interest" description="Disordered" evidence="1">
    <location>
        <begin position="1"/>
        <end position="22"/>
    </location>
</feature>
<evidence type="ECO:0000313" key="3">
    <source>
        <dbReference type="Proteomes" id="UP001055185"/>
    </source>
</evidence>